<feature type="region of interest" description="Disordered" evidence="1">
    <location>
        <begin position="1"/>
        <end position="37"/>
    </location>
</feature>
<dbReference type="EMBL" id="MU157841">
    <property type="protein sequence ID" value="KAF9530258.1"/>
    <property type="molecule type" value="Genomic_DNA"/>
</dbReference>
<protein>
    <submittedName>
        <fullName evidence="2">Uncharacterized protein</fullName>
    </submittedName>
</protein>
<evidence type="ECO:0000313" key="2">
    <source>
        <dbReference type="EMBL" id="KAF9530258.1"/>
    </source>
</evidence>
<reference evidence="2" key="1">
    <citation type="submission" date="2020-11" db="EMBL/GenBank/DDBJ databases">
        <authorList>
            <consortium name="DOE Joint Genome Institute"/>
            <person name="Ahrendt S."/>
            <person name="Riley R."/>
            <person name="Andreopoulos W."/>
            <person name="Labutti K."/>
            <person name="Pangilinan J."/>
            <person name="Ruiz-Duenas F.J."/>
            <person name="Barrasa J.M."/>
            <person name="Sanchez-Garcia M."/>
            <person name="Camarero S."/>
            <person name="Miyauchi S."/>
            <person name="Serrano A."/>
            <person name="Linde D."/>
            <person name="Babiker R."/>
            <person name="Drula E."/>
            <person name="Ayuso-Fernandez I."/>
            <person name="Pacheco R."/>
            <person name="Padilla G."/>
            <person name="Ferreira P."/>
            <person name="Barriuso J."/>
            <person name="Kellner H."/>
            <person name="Castanera R."/>
            <person name="Alfaro M."/>
            <person name="Ramirez L."/>
            <person name="Pisabarro A.G."/>
            <person name="Kuo A."/>
            <person name="Tritt A."/>
            <person name="Lipzen A."/>
            <person name="He G."/>
            <person name="Yan M."/>
            <person name="Ng V."/>
            <person name="Cullen D."/>
            <person name="Martin F."/>
            <person name="Rosso M.-N."/>
            <person name="Henrissat B."/>
            <person name="Hibbett D."/>
            <person name="Martinez A.T."/>
            <person name="Grigoriev I.V."/>
        </authorList>
    </citation>
    <scope>NUCLEOTIDE SEQUENCE</scope>
    <source>
        <strain evidence="2">CBS 506.95</strain>
    </source>
</reference>
<feature type="compositionally biased region" description="Polar residues" evidence="1">
    <location>
        <begin position="10"/>
        <end position="24"/>
    </location>
</feature>
<dbReference type="AlphaFoldDB" id="A0A9P6EIF2"/>
<comment type="caution">
    <text evidence="2">The sequence shown here is derived from an EMBL/GenBank/DDBJ whole genome shotgun (WGS) entry which is preliminary data.</text>
</comment>
<dbReference type="Proteomes" id="UP000807306">
    <property type="component" value="Unassembled WGS sequence"/>
</dbReference>
<organism evidence="2 3">
    <name type="scientific">Crepidotus variabilis</name>
    <dbReference type="NCBI Taxonomy" id="179855"/>
    <lineage>
        <taxon>Eukaryota</taxon>
        <taxon>Fungi</taxon>
        <taxon>Dikarya</taxon>
        <taxon>Basidiomycota</taxon>
        <taxon>Agaricomycotina</taxon>
        <taxon>Agaricomycetes</taxon>
        <taxon>Agaricomycetidae</taxon>
        <taxon>Agaricales</taxon>
        <taxon>Agaricineae</taxon>
        <taxon>Crepidotaceae</taxon>
        <taxon>Crepidotus</taxon>
    </lineage>
</organism>
<keyword evidence="3" id="KW-1185">Reference proteome</keyword>
<evidence type="ECO:0000256" key="1">
    <source>
        <dbReference type="SAM" id="MobiDB-lite"/>
    </source>
</evidence>
<name>A0A9P6EIF2_9AGAR</name>
<gene>
    <name evidence="2" type="ORF">CPB83DRAFT_892867</name>
</gene>
<accession>A0A9P6EIF2</accession>
<evidence type="ECO:0000313" key="3">
    <source>
        <dbReference type="Proteomes" id="UP000807306"/>
    </source>
</evidence>
<sequence>MDARLDDKTSSIVTRKSDGGSPTQPRKRQGDESKKVAGTLQSIDETKFAAVFIIDKIRYLFTARLNKATDKPFRVSSATLTFRNLQGLLRSTTFQGTLGPSTMEFAFDSGPTIAGNLDEKLTEGKSVVGTGKWTWS</sequence>
<proteinExistence type="predicted"/>